<sequence>MEAYAALNTTLIPLGTGVRIPHYWLILDRRADIDVDPKPFFKQRTHNFYFYAMYPPCHMCFFTRLVASKRSSLPRDSGDLITFVFSFLLLALAIAIVSHHLHRRGHSARLSAVVLFLASTFLGRSPQTPRSAGATLKTLLALWMLGTFIVGSFLQAHITADISAVSFNLEVEDLEVFEELLDAGKLLPCIDYNFMLYALEHFQTPFLKKLASVISTRAKDCVILGGENGCHRRVHQGSHAYVRSCCSYDVSVAFQQGLRKGRGSLQMFHRAVTMLPNLPERRQHRRLLLAISESGLDFVHKMKAAPVSFDEGNLLVPHPFSNYVSVFAIGCISAILALCCEVIIFCMCRKCRL</sequence>
<evidence type="ECO:0000313" key="3">
    <source>
        <dbReference type="Proteomes" id="UP000821853"/>
    </source>
</evidence>
<dbReference type="Proteomes" id="UP000821853">
    <property type="component" value="Chromosome 8"/>
</dbReference>
<gene>
    <name evidence="2" type="ORF">HPB48_003301</name>
</gene>
<feature type="transmembrane region" description="Helical" evidence="1">
    <location>
        <begin position="48"/>
        <end position="67"/>
    </location>
</feature>
<feature type="transmembrane region" description="Helical" evidence="1">
    <location>
        <begin position="135"/>
        <end position="154"/>
    </location>
</feature>
<protein>
    <recommendedName>
        <fullName evidence="4">Ionotropic receptor</fullName>
    </recommendedName>
</protein>
<keyword evidence="1" id="KW-0472">Membrane</keyword>
<dbReference type="EMBL" id="JABSTR010000010">
    <property type="protein sequence ID" value="KAH9380217.1"/>
    <property type="molecule type" value="Genomic_DNA"/>
</dbReference>
<name>A0A9J6GZL0_HAELO</name>
<dbReference type="OMA" id="GENGCHR"/>
<evidence type="ECO:0008006" key="4">
    <source>
        <dbReference type="Google" id="ProtNLM"/>
    </source>
</evidence>
<keyword evidence="3" id="KW-1185">Reference proteome</keyword>
<organism evidence="2 3">
    <name type="scientific">Haemaphysalis longicornis</name>
    <name type="common">Bush tick</name>
    <dbReference type="NCBI Taxonomy" id="44386"/>
    <lineage>
        <taxon>Eukaryota</taxon>
        <taxon>Metazoa</taxon>
        <taxon>Ecdysozoa</taxon>
        <taxon>Arthropoda</taxon>
        <taxon>Chelicerata</taxon>
        <taxon>Arachnida</taxon>
        <taxon>Acari</taxon>
        <taxon>Parasitiformes</taxon>
        <taxon>Ixodida</taxon>
        <taxon>Ixodoidea</taxon>
        <taxon>Ixodidae</taxon>
        <taxon>Haemaphysalinae</taxon>
        <taxon>Haemaphysalis</taxon>
    </lineage>
</organism>
<accession>A0A9J6GZL0</accession>
<dbReference type="VEuPathDB" id="VectorBase:HLOH_052170"/>
<dbReference type="AlphaFoldDB" id="A0A9J6GZL0"/>
<proteinExistence type="predicted"/>
<feature type="transmembrane region" description="Helical" evidence="1">
    <location>
        <begin position="323"/>
        <end position="348"/>
    </location>
</feature>
<reference evidence="2 3" key="1">
    <citation type="journal article" date="2020" name="Cell">
        <title>Large-Scale Comparative Analyses of Tick Genomes Elucidate Their Genetic Diversity and Vector Capacities.</title>
        <authorList>
            <consortium name="Tick Genome and Microbiome Consortium (TIGMIC)"/>
            <person name="Jia N."/>
            <person name="Wang J."/>
            <person name="Shi W."/>
            <person name="Du L."/>
            <person name="Sun Y."/>
            <person name="Zhan W."/>
            <person name="Jiang J.F."/>
            <person name="Wang Q."/>
            <person name="Zhang B."/>
            <person name="Ji P."/>
            <person name="Bell-Sakyi L."/>
            <person name="Cui X.M."/>
            <person name="Yuan T.T."/>
            <person name="Jiang B.G."/>
            <person name="Yang W.F."/>
            <person name="Lam T.T."/>
            <person name="Chang Q.C."/>
            <person name="Ding S.J."/>
            <person name="Wang X.J."/>
            <person name="Zhu J.G."/>
            <person name="Ruan X.D."/>
            <person name="Zhao L."/>
            <person name="Wei J.T."/>
            <person name="Ye R.Z."/>
            <person name="Que T.C."/>
            <person name="Du C.H."/>
            <person name="Zhou Y.H."/>
            <person name="Cheng J.X."/>
            <person name="Dai P.F."/>
            <person name="Guo W.B."/>
            <person name="Han X.H."/>
            <person name="Huang E.J."/>
            <person name="Li L.F."/>
            <person name="Wei W."/>
            <person name="Gao Y.C."/>
            <person name="Liu J.Z."/>
            <person name="Shao H.Z."/>
            <person name="Wang X."/>
            <person name="Wang C.C."/>
            <person name="Yang T.C."/>
            <person name="Huo Q.B."/>
            <person name="Li W."/>
            <person name="Chen H.Y."/>
            <person name="Chen S.E."/>
            <person name="Zhou L.G."/>
            <person name="Ni X.B."/>
            <person name="Tian J.H."/>
            <person name="Sheng Y."/>
            <person name="Liu T."/>
            <person name="Pan Y.S."/>
            <person name="Xia L.Y."/>
            <person name="Li J."/>
            <person name="Zhao F."/>
            <person name="Cao W.C."/>
        </authorList>
    </citation>
    <scope>NUCLEOTIDE SEQUENCE [LARGE SCALE GENOMIC DNA]</scope>
    <source>
        <strain evidence="2">HaeL-2018</strain>
    </source>
</reference>
<keyword evidence="1" id="KW-0812">Transmembrane</keyword>
<evidence type="ECO:0000256" key="1">
    <source>
        <dbReference type="SAM" id="Phobius"/>
    </source>
</evidence>
<dbReference type="OrthoDB" id="6530235at2759"/>
<evidence type="ECO:0000313" key="2">
    <source>
        <dbReference type="EMBL" id="KAH9380217.1"/>
    </source>
</evidence>
<keyword evidence="1" id="KW-1133">Transmembrane helix</keyword>
<feature type="transmembrane region" description="Helical" evidence="1">
    <location>
        <begin position="79"/>
        <end position="101"/>
    </location>
</feature>
<comment type="caution">
    <text evidence="2">The sequence shown here is derived from an EMBL/GenBank/DDBJ whole genome shotgun (WGS) entry which is preliminary data.</text>
</comment>